<sequence>MSGDGWCGLYECKRGGRVTVRCQNLSMNAQPEDKALHPRSSTINAQNNKKHMQLFVELTQLSEKWQTSHMLLVKSYLSKLAMDSEVQPSVITMAALR</sequence>
<comment type="caution">
    <text evidence="1">The sequence shown here is derived from an EMBL/GenBank/DDBJ whole genome shotgun (WGS) entry which is preliminary data.</text>
</comment>
<dbReference type="AlphaFoldDB" id="A0AAV4WZ43"/>
<organism evidence="1 2">
    <name type="scientific">Caerostris darwini</name>
    <dbReference type="NCBI Taxonomy" id="1538125"/>
    <lineage>
        <taxon>Eukaryota</taxon>
        <taxon>Metazoa</taxon>
        <taxon>Ecdysozoa</taxon>
        <taxon>Arthropoda</taxon>
        <taxon>Chelicerata</taxon>
        <taxon>Arachnida</taxon>
        <taxon>Araneae</taxon>
        <taxon>Araneomorphae</taxon>
        <taxon>Entelegynae</taxon>
        <taxon>Araneoidea</taxon>
        <taxon>Araneidae</taxon>
        <taxon>Caerostris</taxon>
    </lineage>
</organism>
<keyword evidence="2" id="KW-1185">Reference proteome</keyword>
<reference evidence="1 2" key="1">
    <citation type="submission" date="2021-06" db="EMBL/GenBank/DDBJ databases">
        <title>Caerostris darwini draft genome.</title>
        <authorList>
            <person name="Kono N."/>
            <person name="Arakawa K."/>
        </authorList>
    </citation>
    <scope>NUCLEOTIDE SEQUENCE [LARGE SCALE GENOMIC DNA]</scope>
</reference>
<dbReference type="Proteomes" id="UP001054837">
    <property type="component" value="Unassembled WGS sequence"/>
</dbReference>
<dbReference type="EMBL" id="BPLQ01015448">
    <property type="protein sequence ID" value="GIY88092.1"/>
    <property type="molecule type" value="Genomic_DNA"/>
</dbReference>
<proteinExistence type="predicted"/>
<evidence type="ECO:0000313" key="2">
    <source>
        <dbReference type="Proteomes" id="UP001054837"/>
    </source>
</evidence>
<name>A0AAV4WZ43_9ARAC</name>
<accession>A0AAV4WZ43</accession>
<gene>
    <name evidence="1" type="ORF">CDAR_83881</name>
</gene>
<evidence type="ECO:0000313" key="1">
    <source>
        <dbReference type="EMBL" id="GIY88092.1"/>
    </source>
</evidence>
<protein>
    <submittedName>
        <fullName evidence="1">Uncharacterized protein</fullName>
    </submittedName>
</protein>